<dbReference type="Proteomes" id="UP001151752">
    <property type="component" value="Chromosome 6"/>
</dbReference>
<reference evidence="2" key="1">
    <citation type="submission" date="2022-11" db="EMBL/GenBank/DDBJ databases">
        <authorList>
            <person name="Hyden B.L."/>
            <person name="Feng K."/>
            <person name="Yates T."/>
            <person name="Jawdy S."/>
            <person name="Smart L.B."/>
            <person name="Muchero W."/>
        </authorList>
    </citation>
    <scope>NUCLEOTIDE SEQUENCE</scope>
    <source>
        <tissue evidence="2">Shoot tip</tissue>
    </source>
</reference>
<protein>
    <submittedName>
        <fullName evidence="2">SEC7 DOMAIN-CONTAINING PROTEIN-RELATED</fullName>
    </submittedName>
</protein>
<gene>
    <name evidence="2" type="ORF">OIU74_028532</name>
</gene>
<evidence type="ECO:0000313" key="3">
    <source>
        <dbReference type="Proteomes" id="UP001151752"/>
    </source>
</evidence>
<dbReference type="Pfam" id="PF20252">
    <property type="entry name" value="BIG2_C"/>
    <property type="match status" value="1"/>
</dbReference>
<feature type="domain" description="Sec7/BIG1-like C-terminal" evidence="1">
    <location>
        <begin position="13"/>
        <end position="152"/>
    </location>
</feature>
<dbReference type="InterPro" id="IPR046455">
    <property type="entry name" value="Sec7/BIG1-like_C"/>
</dbReference>
<evidence type="ECO:0000313" key="2">
    <source>
        <dbReference type="EMBL" id="KAJ6745887.1"/>
    </source>
</evidence>
<dbReference type="AlphaFoldDB" id="A0A9Q0ZTF6"/>
<sequence length="200" mass="22418">MRMHHIPVERPPLNLLRQELAGTSIYLDVLQKTTSGFDAINEKQQESNVDVAQVHNDSSFAGHSSGEEKLEGVAEEKFVSFCEQVLKEVSDLQSSVGETTNMDVHRVLELRSPVIVKVLKGMCFMNNKIFRRHLREFYPLLTKLVCCDQMDVLSLSVFSGGITFSKAEHSRAFFSVGLERIPKPCSHFMGTCAGDHSEIS</sequence>
<name>A0A9Q0ZTF6_9ROSI</name>
<keyword evidence="3" id="KW-1185">Reference proteome</keyword>
<evidence type="ECO:0000259" key="1">
    <source>
        <dbReference type="Pfam" id="PF20252"/>
    </source>
</evidence>
<reference evidence="2" key="2">
    <citation type="journal article" date="2023" name="Int. J. Mol. Sci.">
        <title>De Novo Assembly and Annotation of 11 Diverse Shrub Willow (Salix) Genomes Reveals Novel Gene Organization in Sex-Linked Regions.</title>
        <authorList>
            <person name="Hyden B."/>
            <person name="Feng K."/>
            <person name="Yates T.B."/>
            <person name="Jawdy S."/>
            <person name="Cereghino C."/>
            <person name="Smart L.B."/>
            <person name="Muchero W."/>
        </authorList>
    </citation>
    <scope>NUCLEOTIDE SEQUENCE</scope>
    <source>
        <tissue evidence="2">Shoot tip</tissue>
    </source>
</reference>
<comment type="caution">
    <text evidence="2">The sequence shown here is derived from an EMBL/GenBank/DDBJ whole genome shotgun (WGS) entry which is preliminary data.</text>
</comment>
<accession>A0A9Q0ZTF6</accession>
<dbReference type="EMBL" id="JAPFFM010000009">
    <property type="protein sequence ID" value="KAJ6745887.1"/>
    <property type="molecule type" value="Genomic_DNA"/>
</dbReference>
<organism evidence="2 3">
    <name type="scientific">Salix koriyanagi</name>
    <dbReference type="NCBI Taxonomy" id="2511006"/>
    <lineage>
        <taxon>Eukaryota</taxon>
        <taxon>Viridiplantae</taxon>
        <taxon>Streptophyta</taxon>
        <taxon>Embryophyta</taxon>
        <taxon>Tracheophyta</taxon>
        <taxon>Spermatophyta</taxon>
        <taxon>Magnoliopsida</taxon>
        <taxon>eudicotyledons</taxon>
        <taxon>Gunneridae</taxon>
        <taxon>Pentapetalae</taxon>
        <taxon>rosids</taxon>
        <taxon>fabids</taxon>
        <taxon>Malpighiales</taxon>
        <taxon>Salicaceae</taxon>
        <taxon>Saliceae</taxon>
        <taxon>Salix</taxon>
    </lineage>
</organism>
<proteinExistence type="predicted"/>